<gene>
    <name evidence="1" type="ORF">TNCT_17221</name>
</gene>
<proteinExistence type="predicted"/>
<dbReference type="EMBL" id="BMAO01017718">
    <property type="protein sequence ID" value="GFR17970.1"/>
    <property type="molecule type" value="Genomic_DNA"/>
</dbReference>
<dbReference type="Proteomes" id="UP000887116">
    <property type="component" value="Unassembled WGS sequence"/>
</dbReference>
<reference evidence="1" key="1">
    <citation type="submission" date="2020-07" db="EMBL/GenBank/DDBJ databases">
        <title>Multicomponent nature underlies the extraordinary mechanical properties of spider dragline silk.</title>
        <authorList>
            <person name="Kono N."/>
            <person name="Nakamura H."/>
            <person name="Mori M."/>
            <person name="Yoshida Y."/>
            <person name="Ohtoshi R."/>
            <person name="Malay A.D."/>
            <person name="Moran D.A.P."/>
            <person name="Tomita M."/>
            <person name="Numata K."/>
            <person name="Arakawa K."/>
        </authorList>
    </citation>
    <scope>NUCLEOTIDE SEQUENCE</scope>
</reference>
<evidence type="ECO:0000313" key="2">
    <source>
        <dbReference type="Proteomes" id="UP000887116"/>
    </source>
</evidence>
<protein>
    <submittedName>
        <fullName evidence="1">Uncharacterized protein</fullName>
    </submittedName>
</protein>
<comment type="caution">
    <text evidence="1">The sequence shown here is derived from an EMBL/GenBank/DDBJ whole genome shotgun (WGS) entry which is preliminary data.</text>
</comment>
<dbReference type="AlphaFoldDB" id="A0A8X6J349"/>
<evidence type="ECO:0000313" key="1">
    <source>
        <dbReference type="EMBL" id="GFR17970.1"/>
    </source>
</evidence>
<keyword evidence="2" id="KW-1185">Reference proteome</keyword>
<organism evidence="1 2">
    <name type="scientific">Trichonephila clavata</name>
    <name type="common">Joro spider</name>
    <name type="synonym">Nephila clavata</name>
    <dbReference type="NCBI Taxonomy" id="2740835"/>
    <lineage>
        <taxon>Eukaryota</taxon>
        <taxon>Metazoa</taxon>
        <taxon>Ecdysozoa</taxon>
        <taxon>Arthropoda</taxon>
        <taxon>Chelicerata</taxon>
        <taxon>Arachnida</taxon>
        <taxon>Araneae</taxon>
        <taxon>Araneomorphae</taxon>
        <taxon>Entelegynae</taxon>
        <taxon>Araneoidea</taxon>
        <taxon>Nephilidae</taxon>
        <taxon>Trichonephila</taxon>
    </lineage>
</organism>
<sequence>MFRDEGKVFSYFCPDCKETTDENEKTFFGIRGHFTCTQCGHEFEAGFKREEIKSSDTPSHRCDSCEYFENLGVRGPTALGATAGINKRNMNYAMIL</sequence>
<accession>A0A8X6J349</accession>
<name>A0A8X6J349_TRICU</name>